<organism evidence="1">
    <name type="scientific">bioreactor metagenome</name>
    <dbReference type="NCBI Taxonomy" id="1076179"/>
    <lineage>
        <taxon>unclassified sequences</taxon>
        <taxon>metagenomes</taxon>
        <taxon>ecological metagenomes</taxon>
    </lineage>
</organism>
<name>A0A645GNB2_9ZZZZ</name>
<accession>A0A645GNB2</accession>
<dbReference type="AlphaFoldDB" id="A0A645GNB2"/>
<comment type="caution">
    <text evidence="1">The sequence shown here is derived from an EMBL/GenBank/DDBJ whole genome shotgun (WGS) entry which is preliminary data.</text>
</comment>
<dbReference type="EMBL" id="VSSQ01078604">
    <property type="protein sequence ID" value="MPN28347.1"/>
    <property type="molecule type" value="Genomic_DNA"/>
</dbReference>
<protein>
    <submittedName>
        <fullName evidence="1">Uncharacterized protein</fullName>
    </submittedName>
</protein>
<sequence>MQEEILMLAKTLSGAGEDEAEALALLCAASEKAWTQRLQDGMTAEKCREAFLCAAALNAAAGLIAGRGGAVRFTAGDVSVTETEGGQTAGALREEAERLMAPYVTAADFCFRGVRG</sequence>
<evidence type="ECO:0000313" key="1">
    <source>
        <dbReference type="EMBL" id="MPN28347.1"/>
    </source>
</evidence>
<reference evidence="1" key="1">
    <citation type="submission" date="2019-08" db="EMBL/GenBank/DDBJ databases">
        <authorList>
            <person name="Kucharzyk K."/>
            <person name="Murdoch R.W."/>
            <person name="Higgins S."/>
            <person name="Loffler F."/>
        </authorList>
    </citation>
    <scope>NUCLEOTIDE SEQUENCE</scope>
</reference>
<gene>
    <name evidence="1" type="ORF">SDC9_175788</name>
</gene>
<proteinExistence type="predicted"/>